<dbReference type="InterPro" id="IPR040782">
    <property type="entry name" value="KfrB"/>
</dbReference>
<organism evidence="2 3">
    <name type="scientific">Macrolepiota fuliginosa MF-IS2</name>
    <dbReference type="NCBI Taxonomy" id="1400762"/>
    <lineage>
        <taxon>Eukaryota</taxon>
        <taxon>Fungi</taxon>
        <taxon>Dikarya</taxon>
        <taxon>Basidiomycota</taxon>
        <taxon>Agaricomycotina</taxon>
        <taxon>Agaricomycetes</taxon>
        <taxon>Agaricomycetidae</taxon>
        <taxon>Agaricales</taxon>
        <taxon>Agaricineae</taxon>
        <taxon>Agaricaceae</taxon>
        <taxon>Macrolepiota</taxon>
    </lineage>
</organism>
<proteinExistence type="predicted"/>
<evidence type="ECO:0000259" key="1">
    <source>
        <dbReference type="Pfam" id="PF18790"/>
    </source>
</evidence>
<name>A0A9P5WVR8_9AGAR</name>
<gene>
    <name evidence="2" type="ORF">P691DRAFT_769497</name>
</gene>
<evidence type="ECO:0000313" key="2">
    <source>
        <dbReference type="EMBL" id="KAF9439533.1"/>
    </source>
</evidence>
<dbReference type="Pfam" id="PF18790">
    <property type="entry name" value="KfrB"/>
    <property type="match status" value="1"/>
</dbReference>
<protein>
    <recommendedName>
        <fullName evidence="1">KfrB domain-containing protein</fullName>
    </recommendedName>
</protein>
<feature type="domain" description="KfrB" evidence="1">
    <location>
        <begin position="61"/>
        <end position="110"/>
    </location>
</feature>
<comment type="caution">
    <text evidence="2">The sequence shown here is derived from an EMBL/GenBank/DDBJ whole genome shotgun (WGS) entry which is preliminary data.</text>
</comment>
<evidence type="ECO:0000313" key="3">
    <source>
        <dbReference type="Proteomes" id="UP000807342"/>
    </source>
</evidence>
<accession>A0A9P5WVR8</accession>
<keyword evidence="3" id="KW-1185">Reference proteome</keyword>
<dbReference type="EMBL" id="MU154031">
    <property type="protein sequence ID" value="KAF9439533.1"/>
    <property type="molecule type" value="Genomic_DNA"/>
</dbReference>
<dbReference type="AlphaFoldDB" id="A0A9P5WVR8"/>
<sequence>MLENLRGELVKHRLLVMNGRRILESESGGEWKTQKVSPAGTLKPGIYNLYTAAAAADKKPYTGPVIHADKDSVVQQAREGLIQFPRSAFDSSPEIGVPKTIELNGPKATVSAAVAQTQKLRR</sequence>
<dbReference type="Proteomes" id="UP000807342">
    <property type="component" value="Unassembled WGS sequence"/>
</dbReference>
<reference evidence="2" key="1">
    <citation type="submission" date="2020-11" db="EMBL/GenBank/DDBJ databases">
        <authorList>
            <consortium name="DOE Joint Genome Institute"/>
            <person name="Ahrendt S."/>
            <person name="Riley R."/>
            <person name="Andreopoulos W."/>
            <person name="Labutti K."/>
            <person name="Pangilinan J."/>
            <person name="Ruiz-Duenas F.J."/>
            <person name="Barrasa J.M."/>
            <person name="Sanchez-Garcia M."/>
            <person name="Camarero S."/>
            <person name="Miyauchi S."/>
            <person name="Serrano A."/>
            <person name="Linde D."/>
            <person name="Babiker R."/>
            <person name="Drula E."/>
            <person name="Ayuso-Fernandez I."/>
            <person name="Pacheco R."/>
            <person name="Padilla G."/>
            <person name="Ferreira P."/>
            <person name="Barriuso J."/>
            <person name="Kellner H."/>
            <person name="Castanera R."/>
            <person name="Alfaro M."/>
            <person name="Ramirez L."/>
            <person name="Pisabarro A.G."/>
            <person name="Kuo A."/>
            <person name="Tritt A."/>
            <person name="Lipzen A."/>
            <person name="He G."/>
            <person name="Yan M."/>
            <person name="Ng V."/>
            <person name="Cullen D."/>
            <person name="Martin F."/>
            <person name="Rosso M.-N."/>
            <person name="Henrissat B."/>
            <person name="Hibbett D."/>
            <person name="Martinez A.T."/>
            <person name="Grigoriev I.V."/>
        </authorList>
    </citation>
    <scope>NUCLEOTIDE SEQUENCE</scope>
    <source>
        <strain evidence="2">MF-IS2</strain>
    </source>
</reference>